<evidence type="ECO:0000313" key="3">
    <source>
        <dbReference type="Proteomes" id="UP001589792"/>
    </source>
</evidence>
<dbReference type="Proteomes" id="UP001589792">
    <property type="component" value="Unassembled WGS sequence"/>
</dbReference>
<protein>
    <submittedName>
        <fullName evidence="2">Phage holin family protein</fullName>
    </submittedName>
</protein>
<evidence type="ECO:0000256" key="1">
    <source>
        <dbReference type="SAM" id="Phobius"/>
    </source>
</evidence>
<dbReference type="EMBL" id="JBHLXG010000018">
    <property type="protein sequence ID" value="MFC0228063.1"/>
    <property type="molecule type" value="Genomic_DNA"/>
</dbReference>
<accession>A0ABV6EGD2</accession>
<feature type="transmembrane region" description="Helical" evidence="1">
    <location>
        <begin position="68"/>
        <end position="89"/>
    </location>
</feature>
<keyword evidence="1" id="KW-1133">Transmembrane helix</keyword>
<dbReference type="Pfam" id="PF05449">
    <property type="entry name" value="Phage_holin_3_7"/>
    <property type="match status" value="1"/>
</dbReference>
<sequence>MSLHDAETFINAVVCTVTFVRLFLFNRNGAEFALWGGLLAWGLMFATGSVSIRILLGAYEGTTDPAELFINVVLCLLVLCAKGNVVKLFKVNSR</sequence>
<keyword evidence="3" id="KW-1185">Reference proteome</keyword>
<reference evidence="2 3" key="1">
    <citation type="submission" date="2024-09" db="EMBL/GenBank/DDBJ databases">
        <authorList>
            <person name="Sun Q."/>
            <person name="Mori K."/>
        </authorList>
    </citation>
    <scope>NUCLEOTIDE SEQUENCE [LARGE SCALE GENOMIC DNA]</scope>
    <source>
        <strain evidence="2 3">CCM 8626</strain>
    </source>
</reference>
<dbReference type="InterPro" id="IPR008473">
    <property type="entry name" value="Phage_holin_3_7"/>
</dbReference>
<feature type="transmembrane region" description="Helical" evidence="1">
    <location>
        <begin position="6"/>
        <end position="25"/>
    </location>
</feature>
<comment type="caution">
    <text evidence="2">The sequence shown here is derived from an EMBL/GenBank/DDBJ whole genome shotgun (WGS) entry which is preliminary data.</text>
</comment>
<feature type="transmembrane region" description="Helical" evidence="1">
    <location>
        <begin position="32"/>
        <end position="56"/>
    </location>
</feature>
<organism evidence="2 3">
    <name type="scientific">Serratia aquatilis</name>
    <dbReference type="NCBI Taxonomy" id="1737515"/>
    <lineage>
        <taxon>Bacteria</taxon>
        <taxon>Pseudomonadati</taxon>
        <taxon>Pseudomonadota</taxon>
        <taxon>Gammaproteobacteria</taxon>
        <taxon>Enterobacterales</taxon>
        <taxon>Yersiniaceae</taxon>
        <taxon>Serratia</taxon>
    </lineage>
</organism>
<evidence type="ECO:0000313" key="2">
    <source>
        <dbReference type="EMBL" id="MFC0228063.1"/>
    </source>
</evidence>
<dbReference type="RefSeq" id="WP_380677284.1">
    <property type="nucleotide sequence ID" value="NZ_CP173186.1"/>
</dbReference>
<keyword evidence="1" id="KW-0812">Transmembrane</keyword>
<proteinExistence type="predicted"/>
<name>A0ABV6EGD2_9GAMM</name>
<keyword evidence="1" id="KW-0472">Membrane</keyword>
<gene>
    <name evidence="2" type="ORF">ACFFJ3_16450</name>
</gene>